<evidence type="ECO:0000313" key="2">
    <source>
        <dbReference type="EMBL" id="RVE57440.1"/>
    </source>
</evidence>
<sequence>MLKPRQLSDFEEEVQPILEVQLGKTLEGHPGDGGGAGCTDDPAKGLSGAPKESTPRGPSASGTRAMLPSRMITYWSYVQKMLHPPPLR</sequence>
<keyword evidence="3" id="KW-1185">Reference proteome</keyword>
<dbReference type="EMBL" id="CM012458">
    <property type="protein sequence ID" value="RVE57440.1"/>
    <property type="molecule type" value="Genomic_DNA"/>
</dbReference>
<accession>A0A437C442</accession>
<dbReference type="AlphaFoldDB" id="A0A437C442"/>
<dbReference type="Proteomes" id="UP000283210">
    <property type="component" value="Chromosome 22"/>
</dbReference>
<feature type="region of interest" description="Disordered" evidence="1">
    <location>
        <begin position="24"/>
        <end position="65"/>
    </location>
</feature>
<reference evidence="2 3" key="1">
    <citation type="submission" date="2018-11" db="EMBL/GenBank/DDBJ databases">
        <authorList>
            <person name="Lopez-Roques C."/>
            <person name="Donnadieu C."/>
            <person name="Bouchez O."/>
            <person name="Klopp C."/>
            <person name="Cabau C."/>
            <person name="Zahm M."/>
        </authorList>
    </citation>
    <scope>NUCLEOTIDE SEQUENCE [LARGE SCALE GENOMIC DNA]</scope>
    <source>
        <strain evidence="2">RS831</strain>
        <tissue evidence="2">Whole body</tissue>
    </source>
</reference>
<evidence type="ECO:0000313" key="3">
    <source>
        <dbReference type="Proteomes" id="UP000283210"/>
    </source>
</evidence>
<name>A0A437C442_ORYJA</name>
<organism evidence="2 3">
    <name type="scientific">Oryzias javanicus</name>
    <name type="common">Javanese ricefish</name>
    <name type="synonym">Aplocheilus javanicus</name>
    <dbReference type="NCBI Taxonomy" id="123683"/>
    <lineage>
        <taxon>Eukaryota</taxon>
        <taxon>Metazoa</taxon>
        <taxon>Chordata</taxon>
        <taxon>Craniata</taxon>
        <taxon>Vertebrata</taxon>
        <taxon>Euteleostomi</taxon>
        <taxon>Actinopterygii</taxon>
        <taxon>Neopterygii</taxon>
        <taxon>Teleostei</taxon>
        <taxon>Neoteleostei</taxon>
        <taxon>Acanthomorphata</taxon>
        <taxon>Ovalentaria</taxon>
        <taxon>Atherinomorphae</taxon>
        <taxon>Beloniformes</taxon>
        <taxon>Adrianichthyidae</taxon>
        <taxon>Oryziinae</taxon>
        <taxon>Oryzias</taxon>
    </lineage>
</organism>
<protein>
    <submittedName>
        <fullName evidence="2">Uncharacterized protein</fullName>
    </submittedName>
</protein>
<evidence type="ECO:0000256" key="1">
    <source>
        <dbReference type="SAM" id="MobiDB-lite"/>
    </source>
</evidence>
<gene>
    <name evidence="2" type="ORF">OJAV_G00216260</name>
</gene>
<proteinExistence type="predicted"/>
<reference evidence="2 3" key="2">
    <citation type="submission" date="2019-01" db="EMBL/GenBank/DDBJ databases">
        <title>A chromosome length genome reference of the Java medaka (oryzias javanicus).</title>
        <authorList>
            <person name="Herpin A."/>
            <person name="Takehana Y."/>
            <person name="Naruse K."/>
            <person name="Ansai S."/>
            <person name="Kawaguchi M."/>
        </authorList>
    </citation>
    <scope>NUCLEOTIDE SEQUENCE [LARGE SCALE GENOMIC DNA]</scope>
    <source>
        <strain evidence="2">RS831</strain>
        <tissue evidence="2">Whole body</tissue>
    </source>
</reference>